<dbReference type="CTD" id="9813542"/>
<feature type="transmembrane region" description="Helical" evidence="6">
    <location>
        <begin position="101"/>
        <end position="119"/>
    </location>
</feature>
<sequence length="328" mass="37768">MNTSCATQDILDRLSGFNLKFSQIIDLLAISITFFATYSAIKVISTQSIFQVSTKILLFQILIYANLHQVFYGIEAIGLLYRSLFMLADPCNLLQSDAHCAPYLEVLMCGICGMVYGQTGLLIERGFATFSKCYGSKKRLIIGAIISFVVMICSLSTGRLLLWDDPLNGHVMGCFAFPKNSSVRSGYYFLVCTVLTLLNLIVSIWIMRYNKRCEYETRFKVGARFQKREVIESTGAICFLTLSQFIFMFLYSFGIYTLKFIRDSIHPQTFYFWIVWCYTMPFIALMFPVLLIYLIRRTRARRALKIVGITNRKQTQDDHITEMKSMWT</sequence>
<dbReference type="eggNOG" id="ENOG502TFTJ">
    <property type="taxonomic scope" value="Eukaryota"/>
</dbReference>
<evidence type="ECO:0000313" key="7">
    <source>
        <dbReference type="EMBL" id="EFP06710.1"/>
    </source>
</evidence>
<dbReference type="OMA" id="DAHCAPY"/>
<dbReference type="PRINTS" id="PR00697">
    <property type="entry name" value="TMPROTEINSRA"/>
</dbReference>
<feature type="transmembrane region" description="Helical" evidence="6">
    <location>
        <begin position="230"/>
        <end position="258"/>
    </location>
</feature>
<dbReference type="InterPro" id="IPR000344">
    <property type="entry name" value="7TM_GPCR_serpentine_rcpt_Sra"/>
</dbReference>
<dbReference type="InterPro" id="IPR051080">
    <property type="entry name" value="Nematode_rcpt-like_serp_alpha"/>
</dbReference>
<evidence type="ECO:0000256" key="2">
    <source>
        <dbReference type="ARBA" id="ARBA00022692"/>
    </source>
</evidence>
<keyword evidence="2 6" id="KW-0812">Transmembrane</keyword>
<dbReference type="GO" id="GO:0004984">
    <property type="term" value="F:olfactory receptor activity"/>
    <property type="evidence" value="ECO:0007669"/>
    <property type="project" value="TreeGrafter"/>
</dbReference>
<dbReference type="GO" id="GO:0004930">
    <property type="term" value="F:G protein-coupled receptor activity"/>
    <property type="evidence" value="ECO:0007669"/>
    <property type="project" value="InterPro"/>
</dbReference>
<protein>
    <submittedName>
        <fullName evidence="7">Uncharacterized protein</fullName>
    </submittedName>
</protein>
<keyword evidence="8" id="KW-1185">Reference proteome</keyword>
<dbReference type="STRING" id="31234.E3MQ11"/>
<reference evidence="7" key="1">
    <citation type="submission" date="2007-07" db="EMBL/GenBank/DDBJ databases">
        <title>PCAP assembly of the Caenorhabditis remanei genome.</title>
        <authorList>
            <consortium name="The Caenorhabditis remanei Sequencing Consortium"/>
            <person name="Wilson R.K."/>
        </authorList>
    </citation>
    <scope>NUCLEOTIDE SEQUENCE [LARGE SCALE GENOMIC DNA]</scope>
    <source>
        <strain evidence="7">PB4641</strain>
    </source>
</reference>
<evidence type="ECO:0000256" key="1">
    <source>
        <dbReference type="ARBA" id="ARBA00004141"/>
    </source>
</evidence>
<dbReference type="InParanoid" id="E3MQ11"/>
<dbReference type="EMBL" id="DS268464">
    <property type="protein sequence ID" value="EFP06710.1"/>
    <property type="molecule type" value="Genomic_DNA"/>
</dbReference>
<comment type="subcellular location">
    <subcellularLocation>
        <location evidence="1">Membrane</location>
        <topology evidence="1">Multi-pass membrane protein</topology>
    </subcellularLocation>
</comment>
<dbReference type="GO" id="GO:0016020">
    <property type="term" value="C:membrane"/>
    <property type="evidence" value="ECO:0007669"/>
    <property type="project" value="UniProtKB-SubCell"/>
</dbReference>
<gene>
    <name evidence="7" type="ORF">CRE_12052</name>
</gene>
<dbReference type="AlphaFoldDB" id="E3MQ11"/>
<evidence type="ECO:0000256" key="6">
    <source>
        <dbReference type="SAM" id="Phobius"/>
    </source>
</evidence>
<organism evidence="8">
    <name type="scientific">Caenorhabditis remanei</name>
    <name type="common">Caenorhabditis vulgaris</name>
    <dbReference type="NCBI Taxonomy" id="31234"/>
    <lineage>
        <taxon>Eukaryota</taxon>
        <taxon>Metazoa</taxon>
        <taxon>Ecdysozoa</taxon>
        <taxon>Nematoda</taxon>
        <taxon>Chromadorea</taxon>
        <taxon>Rhabditida</taxon>
        <taxon>Rhabditina</taxon>
        <taxon>Rhabditomorpha</taxon>
        <taxon>Rhabditoidea</taxon>
        <taxon>Rhabditidae</taxon>
        <taxon>Peloderinae</taxon>
        <taxon>Caenorhabditis</taxon>
    </lineage>
</organism>
<evidence type="ECO:0000313" key="8">
    <source>
        <dbReference type="Proteomes" id="UP000008281"/>
    </source>
</evidence>
<accession>E3MQ11</accession>
<dbReference type="OrthoDB" id="5840330at2759"/>
<dbReference type="FunCoup" id="E3MQ11">
    <property type="interactions" value="27"/>
</dbReference>
<dbReference type="RefSeq" id="XP_003101847.2">
    <property type="nucleotide sequence ID" value="XM_003101799.2"/>
</dbReference>
<keyword evidence="4 6" id="KW-0472">Membrane</keyword>
<dbReference type="KEGG" id="crq:GCK72_004237"/>
<feature type="transmembrane region" description="Helical" evidence="6">
    <location>
        <begin position="24"/>
        <end position="44"/>
    </location>
</feature>
<feature type="transmembrane region" description="Helical" evidence="6">
    <location>
        <begin position="140"/>
        <end position="162"/>
    </location>
</feature>
<name>E3MQ11_CAERE</name>
<dbReference type="PANTHER" id="PTHR31357">
    <property type="entry name" value="SERPENTINE RECEPTOR CLASS ALPHA-10"/>
    <property type="match status" value="1"/>
</dbReference>
<dbReference type="Proteomes" id="UP000008281">
    <property type="component" value="Unassembled WGS sequence"/>
</dbReference>
<proteinExistence type="inferred from homology"/>
<dbReference type="Pfam" id="PF02117">
    <property type="entry name" value="7TM_GPCR_Sra"/>
    <property type="match status" value="1"/>
</dbReference>
<feature type="transmembrane region" description="Helical" evidence="6">
    <location>
        <begin position="187"/>
        <end position="209"/>
    </location>
</feature>
<keyword evidence="3 6" id="KW-1133">Transmembrane helix</keyword>
<dbReference type="PANTHER" id="PTHR31357:SF5">
    <property type="entry name" value="SERPENTINE RECEPTOR CLASS ALPHA-1-RELATED"/>
    <property type="match status" value="1"/>
</dbReference>
<comment type="similarity">
    <text evidence="5">Belongs to the nematode receptor-like protein sra family.</text>
</comment>
<evidence type="ECO:0000256" key="3">
    <source>
        <dbReference type="ARBA" id="ARBA00022989"/>
    </source>
</evidence>
<dbReference type="HOGENOM" id="CLU_048025_0_1_1"/>
<feature type="transmembrane region" description="Helical" evidence="6">
    <location>
        <begin position="270"/>
        <end position="295"/>
    </location>
</feature>
<evidence type="ECO:0000256" key="5">
    <source>
        <dbReference type="ARBA" id="ARBA00037994"/>
    </source>
</evidence>
<feature type="transmembrane region" description="Helical" evidence="6">
    <location>
        <begin position="56"/>
        <end position="81"/>
    </location>
</feature>
<evidence type="ECO:0000256" key="4">
    <source>
        <dbReference type="ARBA" id="ARBA00023136"/>
    </source>
</evidence>
<dbReference type="GeneID" id="9813542"/>